<proteinExistence type="predicted"/>
<accession>A0A4S8NU72</accession>
<dbReference type="Pfam" id="PF11292">
    <property type="entry name" value="DUF3093"/>
    <property type="match status" value="1"/>
</dbReference>
<evidence type="ECO:0000256" key="1">
    <source>
        <dbReference type="SAM" id="Phobius"/>
    </source>
</evidence>
<feature type="transmembrane region" description="Helical" evidence="1">
    <location>
        <begin position="50"/>
        <end position="70"/>
    </location>
</feature>
<keyword evidence="1" id="KW-1133">Transmembrane helix</keyword>
<dbReference type="AlphaFoldDB" id="A0A4S8NU72"/>
<keyword evidence="1" id="KW-0472">Membrane</keyword>
<feature type="transmembrane region" description="Helical" evidence="1">
    <location>
        <begin position="25"/>
        <end position="44"/>
    </location>
</feature>
<dbReference type="OrthoDB" id="3217020at2"/>
<gene>
    <name evidence="2" type="ORF">E9934_03200</name>
</gene>
<evidence type="ECO:0000313" key="3">
    <source>
        <dbReference type="Proteomes" id="UP000307087"/>
    </source>
</evidence>
<protein>
    <submittedName>
        <fullName evidence="2">DUF3093 domain-containing protein</fullName>
    </submittedName>
</protein>
<name>A0A4S8NU72_9ACTN</name>
<sequence length="162" mass="17554">MGSSVPVSDRAGAAYHERLRVPLRWWAQGTMFVATIWLAVVVAVPGPTPWIVTGVALGLLAVGLFSYGDARVVVDRDSFRAGRARIDLRHVGAATALDAAETNRVAGRDADVRAFLLLRPYVKRSVRVEITDRADPAPYWLVSSRHPQALADALAAARDAQQ</sequence>
<dbReference type="Proteomes" id="UP000307087">
    <property type="component" value="Unassembled WGS sequence"/>
</dbReference>
<organism evidence="2 3">
    <name type="scientific">Nocardioides caeni</name>
    <dbReference type="NCBI Taxonomy" id="574700"/>
    <lineage>
        <taxon>Bacteria</taxon>
        <taxon>Bacillati</taxon>
        <taxon>Actinomycetota</taxon>
        <taxon>Actinomycetes</taxon>
        <taxon>Propionibacteriales</taxon>
        <taxon>Nocardioidaceae</taxon>
        <taxon>Nocardioides</taxon>
    </lineage>
</organism>
<keyword evidence="3" id="KW-1185">Reference proteome</keyword>
<evidence type="ECO:0000313" key="2">
    <source>
        <dbReference type="EMBL" id="THV18629.1"/>
    </source>
</evidence>
<reference evidence="2 3" key="1">
    <citation type="journal article" date="2009" name="Int. J. Syst. Evol. Microbiol.">
        <title>Nocardioides caeni sp. nov., isolated from wastewater.</title>
        <authorList>
            <person name="Yoon J.H."/>
            <person name="Kang S.J."/>
            <person name="Park S."/>
            <person name="Kim W."/>
            <person name="Oh T.K."/>
        </authorList>
    </citation>
    <scope>NUCLEOTIDE SEQUENCE [LARGE SCALE GENOMIC DNA]</scope>
    <source>
        <strain evidence="2 3">DSM 23134</strain>
    </source>
</reference>
<keyword evidence="1" id="KW-0812">Transmembrane</keyword>
<dbReference type="InterPro" id="IPR021443">
    <property type="entry name" value="DUF3093"/>
</dbReference>
<comment type="caution">
    <text evidence="2">The sequence shown here is derived from an EMBL/GenBank/DDBJ whole genome shotgun (WGS) entry which is preliminary data.</text>
</comment>
<dbReference type="EMBL" id="STGW01000001">
    <property type="protein sequence ID" value="THV18629.1"/>
    <property type="molecule type" value="Genomic_DNA"/>
</dbReference>